<keyword evidence="2 6" id="KW-0288">FMN</keyword>
<evidence type="ECO:0000313" key="9">
    <source>
        <dbReference type="Proteomes" id="UP000310636"/>
    </source>
</evidence>
<dbReference type="CDD" id="cd01095">
    <property type="entry name" value="Nitrilotriacetate_monoxgenase"/>
    <property type="match status" value="1"/>
</dbReference>
<dbReference type="EMBL" id="SSOB01000001">
    <property type="protein sequence ID" value="THF84667.1"/>
    <property type="molecule type" value="Genomic_DNA"/>
</dbReference>
<dbReference type="Gene3D" id="3.20.20.30">
    <property type="entry name" value="Luciferase-like domain"/>
    <property type="match status" value="1"/>
</dbReference>
<dbReference type="Proteomes" id="UP000310636">
    <property type="component" value="Unassembled WGS sequence"/>
</dbReference>
<keyword evidence="4" id="KW-0503">Monooxygenase</keyword>
<evidence type="ECO:0000256" key="2">
    <source>
        <dbReference type="ARBA" id="ARBA00022643"/>
    </source>
</evidence>
<evidence type="ECO:0000313" key="8">
    <source>
        <dbReference type="EMBL" id="THF84667.1"/>
    </source>
</evidence>
<dbReference type="Pfam" id="PF00296">
    <property type="entry name" value="Bac_luciferase"/>
    <property type="match status" value="1"/>
</dbReference>
<dbReference type="NCBIfam" id="TIGR03860">
    <property type="entry name" value="FMN_nitrolo"/>
    <property type="match status" value="1"/>
</dbReference>
<dbReference type="OrthoDB" id="3265338at2"/>
<comment type="caution">
    <text evidence="8">The sequence shown here is derived from an EMBL/GenBank/DDBJ whole genome shotgun (WGS) entry which is preliminary data.</text>
</comment>
<reference evidence="8 9" key="1">
    <citation type="submission" date="2019-04" db="EMBL/GenBank/DDBJ databases">
        <title>Cohnella sp. nov. isolated from preserved vegetables.</title>
        <authorList>
            <person name="Lin S.-Y."/>
            <person name="Hung M.-H."/>
            <person name="Young C.-C."/>
        </authorList>
    </citation>
    <scope>NUCLEOTIDE SEQUENCE [LARGE SCALE GENOMIC DNA]</scope>
    <source>
        <strain evidence="8 9">CC-MHH1044</strain>
    </source>
</reference>
<gene>
    <name evidence="8" type="ORF">E6C55_01450</name>
</gene>
<keyword evidence="3" id="KW-0560">Oxidoreductase</keyword>
<feature type="binding site" evidence="6">
    <location>
        <position position="225"/>
    </location>
    <ligand>
        <name>FMN</name>
        <dbReference type="ChEBI" id="CHEBI:58210"/>
    </ligand>
</feature>
<comment type="similarity">
    <text evidence="5">Belongs to the NtaA/SnaA/DszA monooxygenase family.</text>
</comment>
<dbReference type="GO" id="GO:0016705">
    <property type="term" value="F:oxidoreductase activity, acting on paired donors, with incorporation or reduction of molecular oxygen"/>
    <property type="evidence" value="ECO:0007669"/>
    <property type="project" value="InterPro"/>
</dbReference>
<dbReference type="PIRSF" id="PIRSF000337">
    <property type="entry name" value="NTA_MOA"/>
    <property type="match status" value="1"/>
</dbReference>
<dbReference type="AlphaFoldDB" id="A0A4S4CA70"/>
<dbReference type="GO" id="GO:0004497">
    <property type="term" value="F:monooxygenase activity"/>
    <property type="evidence" value="ECO:0007669"/>
    <property type="project" value="UniProtKB-KW"/>
</dbReference>
<dbReference type="PANTHER" id="PTHR30011:SF16">
    <property type="entry name" value="C2H2 FINGER DOMAIN TRANSCRIPTION FACTOR (EUROFUNG)-RELATED"/>
    <property type="match status" value="1"/>
</dbReference>
<dbReference type="InterPro" id="IPR011251">
    <property type="entry name" value="Luciferase-like_dom"/>
</dbReference>
<evidence type="ECO:0000256" key="4">
    <source>
        <dbReference type="ARBA" id="ARBA00023033"/>
    </source>
</evidence>
<dbReference type="InterPro" id="IPR036661">
    <property type="entry name" value="Luciferase-like_sf"/>
</dbReference>
<keyword evidence="1 6" id="KW-0285">Flavoprotein</keyword>
<dbReference type="InterPro" id="IPR051260">
    <property type="entry name" value="Diverse_substr_monoxygenases"/>
</dbReference>
<feature type="domain" description="Luciferase-like" evidence="7">
    <location>
        <begin position="25"/>
        <end position="383"/>
    </location>
</feature>
<dbReference type="SUPFAM" id="SSF51679">
    <property type="entry name" value="Bacterial luciferase-like"/>
    <property type="match status" value="1"/>
</dbReference>
<feature type="binding site" evidence="6">
    <location>
        <position position="100"/>
    </location>
    <ligand>
        <name>FMN</name>
        <dbReference type="ChEBI" id="CHEBI:58210"/>
    </ligand>
</feature>
<sequence>MSPTGKKLKLAAALVAPRASSGGWRHDNAATTEGLELAYCARLAGQAEAGKLDFLFMPDQYRTPGATPDEFERHSNVWLEPVTLMSALAAVTTHVGLAATVSTTFQEPYHVARMFASLDHLSGGRASWNIVQSRGDAEESNFGGGCRPAQEERAEHSRQFVEIVKALWDSWEDGAIVADKVSGIYADPSKVHRLNHESKWFTVKGPLNVPRPPQGHPLLIEAGESDAFRERAARQADVIFTMLNDLSAAREFYRDTKRRLAAYGRGWDDLVIMPGLSLIVGATPEEARRKQEELARLERSTPRLDLVSFLTGLNMEKRGLRIDSELPDAADELPGSKYAAHKERADQLGLRTVEELYRELERGFGHLSIVGSAEQVADTLEEWLALEAADGFIYIPSVLPSGLNDLVELVVPELQRRGIFKTDYEGATLRERLGVSRPRNSFTGG</sequence>
<accession>A0A4S4CA70</accession>
<evidence type="ECO:0000256" key="3">
    <source>
        <dbReference type="ARBA" id="ARBA00023002"/>
    </source>
</evidence>
<dbReference type="InterPro" id="IPR016215">
    <property type="entry name" value="NTA_MOA"/>
</dbReference>
<evidence type="ECO:0000259" key="7">
    <source>
        <dbReference type="Pfam" id="PF00296"/>
    </source>
</evidence>
<name>A0A4S4CA70_9BACL</name>
<feature type="binding site" evidence="6">
    <location>
        <position position="59"/>
    </location>
    <ligand>
        <name>FMN</name>
        <dbReference type="ChEBI" id="CHEBI:58210"/>
    </ligand>
</feature>
<evidence type="ECO:0000256" key="6">
    <source>
        <dbReference type="PIRSR" id="PIRSR000337-1"/>
    </source>
</evidence>
<evidence type="ECO:0000256" key="1">
    <source>
        <dbReference type="ARBA" id="ARBA00022630"/>
    </source>
</evidence>
<keyword evidence="9" id="KW-1185">Reference proteome</keyword>
<proteinExistence type="inferred from homology"/>
<dbReference type="PANTHER" id="PTHR30011">
    <property type="entry name" value="ALKANESULFONATE MONOOXYGENASE-RELATED"/>
    <property type="match status" value="1"/>
</dbReference>
<dbReference type="RefSeq" id="WP_136367982.1">
    <property type="nucleotide sequence ID" value="NZ_SSOB01000001.1"/>
</dbReference>
<protein>
    <submittedName>
        <fullName evidence="8">LLM class flavin-dependent oxidoreductase</fullName>
    </submittedName>
</protein>
<organism evidence="8 9">
    <name type="scientific">Cohnella fermenti</name>
    <dbReference type="NCBI Taxonomy" id="2565925"/>
    <lineage>
        <taxon>Bacteria</taxon>
        <taxon>Bacillati</taxon>
        <taxon>Bacillota</taxon>
        <taxon>Bacilli</taxon>
        <taxon>Bacillales</taxon>
        <taxon>Paenibacillaceae</taxon>
        <taxon>Cohnella</taxon>
    </lineage>
</organism>
<evidence type="ECO:0000256" key="5">
    <source>
        <dbReference type="ARBA" id="ARBA00033748"/>
    </source>
</evidence>